<evidence type="ECO:0000256" key="6">
    <source>
        <dbReference type="ARBA" id="ARBA00022833"/>
    </source>
</evidence>
<gene>
    <name evidence="7 8" type="primary">ybeY</name>
    <name evidence="8" type="ORF">IAA72_07290</name>
</gene>
<sequence length="145" mass="16777">MYYVEDENSAIDKEKLEKDIDALLSYLEETGDFSIHFISDDEMRVLNRDFREKDEPTDILSFAINDGEAFPFEEGEEKDLGDIFISVESMRRNASSFGVSDGEELRRLLVHGLLHLRGMDHETNDFASEPMLIEQERIMHALGWV</sequence>
<keyword evidence="3 7" id="KW-0479">Metal-binding</keyword>
<dbReference type="GO" id="GO:0004521">
    <property type="term" value="F:RNA endonuclease activity"/>
    <property type="evidence" value="ECO:0007669"/>
    <property type="project" value="UniProtKB-UniRule"/>
</dbReference>
<dbReference type="EMBL" id="JADIMF010000118">
    <property type="protein sequence ID" value="MBO8469571.1"/>
    <property type="molecule type" value="Genomic_DNA"/>
</dbReference>
<keyword evidence="7" id="KW-0690">Ribosome biogenesis</keyword>
<dbReference type="InterPro" id="IPR023091">
    <property type="entry name" value="MetalPrtase_cat_dom_sf_prd"/>
</dbReference>
<dbReference type="Pfam" id="PF02130">
    <property type="entry name" value="YbeY"/>
    <property type="match status" value="1"/>
</dbReference>
<dbReference type="GO" id="GO:0004222">
    <property type="term" value="F:metalloendopeptidase activity"/>
    <property type="evidence" value="ECO:0007669"/>
    <property type="project" value="InterPro"/>
</dbReference>
<evidence type="ECO:0000256" key="5">
    <source>
        <dbReference type="ARBA" id="ARBA00022801"/>
    </source>
</evidence>
<comment type="subcellular location">
    <subcellularLocation>
        <location evidence="7">Cytoplasm</location>
    </subcellularLocation>
</comment>
<keyword evidence="2 7" id="KW-0540">Nuclease</keyword>
<feature type="binding site" evidence="7">
    <location>
        <position position="121"/>
    </location>
    <ligand>
        <name>Zn(2+)</name>
        <dbReference type="ChEBI" id="CHEBI:29105"/>
        <note>catalytic</note>
    </ligand>
</feature>
<comment type="function">
    <text evidence="7">Single strand-specific metallo-endoribonuclease involved in late-stage 70S ribosome quality control and in maturation of the 3' terminus of the 16S rRNA.</text>
</comment>
<keyword evidence="4 7" id="KW-0255">Endonuclease</keyword>
<keyword evidence="5 7" id="KW-0378">Hydrolase</keyword>
<evidence type="ECO:0000313" key="8">
    <source>
        <dbReference type="EMBL" id="MBO8469571.1"/>
    </source>
</evidence>
<dbReference type="Gene3D" id="3.40.390.30">
    <property type="entry name" value="Metalloproteases ('zincins'), catalytic domain"/>
    <property type="match status" value="1"/>
</dbReference>
<keyword evidence="7" id="KW-0698">rRNA processing</keyword>
<dbReference type="NCBIfam" id="TIGR00043">
    <property type="entry name" value="rRNA maturation RNase YbeY"/>
    <property type="match status" value="1"/>
</dbReference>
<accession>A0A9D9IDL2</accession>
<evidence type="ECO:0000256" key="1">
    <source>
        <dbReference type="ARBA" id="ARBA00010875"/>
    </source>
</evidence>
<evidence type="ECO:0000256" key="4">
    <source>
        <dbReference type="ARBA" id="ARBA00022759"/>
    </source>
</evidence>
<evidence type="ECO:0000313" key="9">
    <source>
        <dbReference type="Proteomes" id="UP000810292"/>
    </source>
</evidence>
<evidence type="ECO:0000256" key="2">
    <source>
        <dbReference type="ARBA" id="ARBA00022722"/>
    </source>
</evidence>
<proteinExistence type="inferred from homology"/>
<comment type="similarity">
    <text evidence="1 7">Belongs to the endoribonuclease YbeY family.</text>
</comment>
<comment type="caution">
    <text evidence="8">The sequence shown here is derived from an EMBL/GenBank/DDBJ whole genome shotgun (WGS) entry which is preliminary data.</text>
</comment>
<dbReference type="Proteomes" id="UP000810292">
    <property type="component" value="Unassembled WGS sequence"/>
</dbReference>
<dbReference type="GO" id="GO:0006364">
    <property type="term" value="P:rRNA processing"/>
    <property type="evidence" value="ECO:0007669"/>
    <property type="project" value="UniProtKB-UniRule"/>
</dbReference>
<feature type="binding site" evidence="7">
    <location>
        <position position="115"/>
    </location>
    <ligand>
        <name>Zn(2+)</name>
        <dbReference type="ChEBI" id="CHEBI:29105"/>
        <note>catalytic</note>
    </ligand>
</feature>
<name>A0A9D9IDL2_9SPIO</name>
<dbReference type="GO" id="GO:0005737">
    <property type="term" value="C:cytoplasm"/>
    <property type="evidence" value="ECO:0007669"/>
    <property type="project" value="UniProtKB-SubCell"/>
</dbReference>
<reference evidence="8" key="1">
    <citation type="submission" date="2020-10" db="EMBL/GenBank/DDBJ databases">
        <authorList>
            <person name="Gilroy R."/>
        </authorList>
    </citation>
    <scope>NUCLEOTIDE SEQUENCE</scope>
    <source>
        <strain evidence="8">14700</strain>
    </source>
</reference>
<evidence type="ECO:0000256" key="3">
    <source>
        <dbReference type="ARBA" id="ARBA00022723"/>
    </source>
</evidence>
<dbReference type="EC" id="3.1.-.-" evidence="7"/>
<dbReference type="GO" id="GO:0008270">
    <property type="term" value="F:zinc ion binding"/>
    <property type="evidence" value="ECO:0007669"/>
    <property type="project" value="UniProtKB-UniRule"/>
</dbReference>
<organism evidence="8 9">
    <name type="scientific">Candidatus Ornithospirochaeta stercoravium</name>
    <dbReference type="NCBI Taxonomy" id="2840897"/>
    <lineage>
        <taxon>Bacteria</taxon>
        <taxon>Pseudomonadati</taxon>
        <taxon>Spirochaetota</taxon>
        <taxon>Spirochaetia</taxon>
        <taxon>Spirochaetales</taxon>
        <taxon>Spirochaetaceae</taxon>
        <taxon>Spirochaetaceae incertae sedis</taxon>
        <taxon>Candidatus Ornithospirochaeta</taxon>
    </lineage>
</organism>
<dbReference type="PANTHER" id="PTHR46986:SF1">
    <property type="entry name" value="ENDORIBONUCLEASE YBEY, CHLOROPLASTIC"/>
    <property type="match status" value="1"/>
</dbReference>
<dbReference type="PANTHER" id="PTHR46986">
    <property type="entry name" value="ENDORIBONUCLEASE YBEY, CHLOROPLASTIC"/>
    <property type="match status" value="1"/>
</dbReference>
<keyword evidence="6 7" id="KW-0862">Zinc</keyword>
<feature type="binding site" evidence="7">
    <location>
        <position position="111"/>
    </location>
    <ligand>
        <name>Zn(2+)</name>
        <dbReference type="ChEBI" id="CHEBI:29105"/>
        <note>catalytic</note>
    </ligand>
</feature>
<dbReference type="HAMAP" id="MF_00009">
    <property type="entry name" value="Endoribonucl_YbeY"/>
    <property type="match status" value="1"/>
</dbReference>
<keyword evidence="7" id="KW-0963">Cytoplasm</keyword>
<protein>
    <recommendedName>
        <fullName evidence="7">Endoribonuclease YbeY</fullName>
        <ecNumber evidence="7">3.1.-.-</ecNumber>
    </recommendedName>
</protein>
<dbReference type="AlphaFoldDB" id="A0A9D9IDL2"/>
<dbReference type="InterPro" id="IPR002036">
    <property type="entry name" value="YbeY"/>
</dbReference>
<comment type="cofactor">
    <cofactor evidence="7">
        <name>Zn(2+)</name>
        <dbReference type="ChEBI" id="CHEBI:29105"/>
    </cofactor>
    <text evidence="7">Binds 1 zinc ion.</text>
</comment>
<reference evidence="8" key="2">
    <citation type="journal article" date="2021" name="PeerJ">
        <title>Extensive microbial diversity within the chicken gut microbiome revealed by metagenomics and culture.</title>
        <authorList>
            <person name="Gilroy R."/>
            <person name="Ravi A."/>
            <person name="Getino M."/>
            <person name="Pursley I."/>
            <person name="Horton D.L."/>
            <person name="Alikhan N.F."/>
            <person name="Baker D."/>
            <person name="Gharbi K."/>
            <person name="Hall N."/>
            <person name="Watson M."/>
            <person name="Adriaenssens E.M."/>
            <person name="Foster-Nyarko E."/>
            <person name="Jarju S."/>
            <person name="Secka A."/>
            <person name="Antonio M."/>
            <person name="Oren A."/>
            <person name="Chaudhuri R.R."/>
            <person name="La Ragione R."/>
            <person name="Hildebrand F."/>
            <person name="Pallen M.J."/>
        </authorList>
    </citation>
    <scope>NUCLEOTIDE SEQUENCE</scope>
    <source>
        <strain evidence="8">14700</strain>
    </source>
</reference>
<evidence type="ECO:0000256" key="7">
    <source>
        <dbReference type="HAMAP-Rule" id="MF_00009"/>
    </source>
</evidence>
<dbReference type="SUPFAM" id="SSF55486">
    <property type="entry name" value="Metalloproteases ('zincins'), catalytic domain"/>
    <property type="match status" value="1"/>
</dbReference>